<feature type="signal peptide" evidence="1">
    <location>
        <begin position="1"/>
        <end position="22"/>
    </location>
</feature>
<keyword evidence="3" id="KW-1185">Reference proteome</keyword>
<organism evidence="2 3">
    <name type="scientific">Rubripirellula obstinata</name>
    <dbReference type="NCBI Taxonomy" id="406547"/>
    <lineage>
        <taxon>Bacteria</taxon>
        <taxon>Pseudomonadati</taxon>
        <taxon>Planctomycetota</taxon>
        <taxon>Planctomycetia</taxon>
        <taxon>Pirellulales</taxon>
        <taxon>Pirellulaceae</taxon>
        <taxon>Rubripirellula</taxon>
    </lineage>
</organism>
<evidence type="ECO:0000313" key="3">
    <source>
        <dbReference type="Proteomes" id="UP000322699"/>
    </source>
</evidence>
<keyword evidence="1" id="KW-0732">Signal</keyword>
<dbReference type="EMBL" id="VRLW01000001">
    <property type="protein sequence ID" value="KAA1261960.1"/>
    <property type="molecule type" value="Genomic_DNA"/>
</dbReference>
<name>A0A5B1CQP1_9BACT</name>
<accession>A0A5B1CQP1</accession>
<dbReference type="AlphaFoldDB" id="A0A5B1CQP1"/>
<comment type="caution">
    <text evidence="2">The sequence shown here is derived from an EMBL/GenBank/DDBJ whole genome shotgun (WGS) entry which is preliminary data.</text>
</comment>
<sequence length="296" mass="33411" precursor="true">MIRAFLACLALLVVAASVPIRAIGEEAVIAEPRTGCRFVPERSDDFAWENDKIAFRAYGPALRAKPEDSGFDCWLKRVDYPIIDKWYREASQGKTYHKDHGEGYDPYKVGASRGCGGLALWIDGKMVASDVFTDWKIVKNEPQESVFVLSYQWEHAGDQYQEEKQITIRMGERLFESQSTFRKNGELAADLPIAIGLVQHHSHDAVSKDLDSGWMSIWETIDGSDLGVGVVIDPDKIVEFKMLKSKVDLESHALLITKTDENGQLKYHAGYGWEKAGEIKTDDEWHNYLTEFASSK</sequence>
<feature type="chain" id="PRO_5023080722" description="DUF4861 domain-containing protein" evidence="1">
    <location>
        <begin position="23"/>
        <end position="296"/>
    </location>
</feature>
<proteinExistence type="predicted"/>
<evidence type="ECO:0000313" key="2">
    <source>
        <dbReference type="EMBL" id="KAA1261960.1"/>
    </source>
</evidence>
<evidence type="ECO:0000256" key="1">
    <source>
        <dbReference type="SAM" id="SignalP"/>
    </source>
</evidence>
<dbReference type="Proteomes" id="UP000322699">
    <property type="component" value="Unassembled WGS sequence"/>
</dbReference>
<protein>
    <recommendedName>
        <fullName evidence="4">DUF4861 domain-containing protein</fullName>
    </recommendedName>
</protein>
<evidence type="ECO:0008006" key="4">
    <source>
        <dbReference type="Google" id="ProtNLM"/>
    </source>
</evidence>
<dbReference type="Pfam" id="PF16153">
    <property type="entry name" value="DUF4861"/>
    <property type="match status" value="1"/>
</dbReference>
<gene>
    <name evidence="2" type="ORF">LF1_45210</name>
</gene>
<dbReference type="InterPro" id="IPR032342">
    <property type="entry name" value="DUF4861"/>
</dbReference>
<reference evidence="2 3" key="1">
    <citation type="submission" date="2019-08" db="EMBL/GenBank/DDBJ databases">
        <title>Deep-cultivation of Planctomycetes and their phenomic and genomic characterization uncovers novel biology.</title>
        <authorList>
            <person name="Wiegand S."/>
            <person name="Jogler M."/>
            <person name="Boedeker C."/>
            <person name="Pinto D."/>
            <person name="Vollmers J."/>
            <person name="Rivas-Marin E."/>
            <person name="Kohn T."/>
            <person name="Peeters S.H."/>
            <person name="Heuer A."/>
            <person name="Rast P."/>
            <person name="Oberbeckmann S."/>
            <person name="Bunk B."/>
            <person name="Jeske O."/>
            <person name="Meyerdierks A."/>
            <person name="Storesund J.E."/>
            <person name="Kallscheuer N."/>
            <person name="Luecker S."/>
            <person name="Lage O.M."/>
            <person name="Pohl T."/>
            <person name="Merkel B.J."/>
            <person name="Hornburger P."/>
            <person name="Mueller R.-W."/>
            <person name="Bruemmer F."/>
            <person name="Labrenz M."/>
            <person name="Spormann A.M."/>
            <person name="Op Den Camp H."/>
            <person name="Overmann J."/>
            <person name="Amann R."/>
            <person name="Jetten M.S.M."/>
            <person name="Mascher T."/>
            <person name="Medema M.H."/>
            <person name="Devos D.P."/>
            <person name="Kaster A.-K."/>
            <person name="Ovreas L."/>
            <person name="Rohde M."/>
            <person name="Galperin M.Y."/>
            <person name="Jogler C."/>
        </authorList>
    </citation>
    <scope>NUCLEOTIDE SEQUENCE [LARGE SCALE GENOMIC DNA]</scope>
    <source>
        <strain evidence="2 3">LF1</strain>
    </source>
</reference>
<dbReference type="OrthoDB" id="9800230at2"/>
<dbReference type="RefSeq" id="WP_068265346.1">
    <property type="nucleotide sequence ID" value="NZ_LWSK01000084.1"/>
</dbReference>